<protein>
    <submittedName>
        <fullName evidence="2">Uncharacterized protein</fullName>
    </submittedName>
</protein>
<gene>
    <name evidence="2" type="ORF">BAUCODRAFT_23882</name>
</gene>
<keyword evidence="1" id="KW-0812">Transmembrane</keyword>
<dbReference type="GeneID" id="19110095"/>
<dbReference type="PANTHER" id="PTHR35043">
    <property type="entry name" value="TRANSCRIPTION FACTOR DOMAIN-CONTAINING PROTEIN"/>
    <property type="match status" value="1"/>
</dbReference>
<sequence>MNQLANVSSANATISANTTLTTATFVHGWVSSPNGRGTLDIVQTPQNDGWLAMQLYKTKWVLFTLYFPELMPMIAAEQAISSAQSFEDFDFLRKALYKRSRQAPPGCVQKADSEAAAAMHRSPWTRRHSFFADMGGLRLRFSDHPDFPVNSHQLFWLVKNGHLDYPQLDPKDIEDKNKADIFARIATLLQIAWFTIQNLARAIQHQALTTFELVTLAFAFCTLLSFWLWRAKPADVTEPMTLDCRNPLATIIQKSRGSVGMY</sequence>
<keyword evidence="3" id="KW-1185">Reference proteome</keyword>
<organism evidence="2 3">
    <name type="scientific">Baudoinia panamericana (strain UAMH 10762)</name>
    <name type="common">Angels' share fungus</name>
    <name type="synonym">Baudoinia compniacensis (strain UAMH 10762)</name>
    <dbReference type="NCBI Taxonomy" id="717646"/>
    <lineage>
        <taxon>Eukaryota</taxon>
        <taxon>Fungi</taxon>
        <taxon>Dikarya</taxon>
        <taxon>Ascomycota</taxon>
        <taxon>Pezizomycotina</taxon>
        <taxon>Dothideomycetes</taxon>
        <taxon>Dothideomycetidae</taxon>
        <taxon>Mycosphaerellales</taxon>
        <taxon>Teratosphaeriaceae</taxon>
        <taxon>Baudoinia</taxon>
    </lineage>
</organism>
<evidence type="ECO:0000256" key="1">
    <source>
        <dbReference type="SAM" id="Phobius"/>
    </source>
</evidence>
<evidence type="ECO:0000313" key="2">
    <source>
        <dbReference type="EMBL" id="EMC97621.1"/>
    </source>
</evidence>
<keyword evidence="1" id="KW-1133">Transmembrane helix</keyword>
<dbReference type="Proteomes" id="UP000011761">
    <property type="component" value="Unassembled WGS sequence"/>
</dbReference>
<name>M2MLT3_BAUPA</name>
<dbReference type="EMBL" id="KB445554">
    <property type="protein sequence ID" value="EMC97621.1"/>
    <property type="molecule type" value="Genomic_DNA"/>
</dbReference>
<keyword evidence="1" id="KW-0472">Membrane</keyword>
<dbReference type="PANTHER" id="PTHR35043:SF8">
    <property type="entry name" value="DUF4220 DOMAIN-CONTAINING PROTEIN"/>
    <property type="match status" value="1"/>
</dbReference>
<feature type="transmembrane region" description="Helical" evidence="1">
    <location>
        <begin position="181"/>
        <end position="200"/>
    </location>
</feature>
<dbReference type="KEGG" id="bcom:BAUCODRAFT_23882"/>
<dbReference type="eggNOG" id="ENOG502SI2K">
    <property type="taxonomic scope" value="Eukaryota"/>
</dbReference>
<feature type="transmembrane region" description="Helical" evidence="1">
    <location>
        <begin position="207"/>
        <end position="229"/>
    </location>
</feature>
<dbReference type="RefSeq" id="XP_007675149.1">
    <property type="nucleotide sequence ID" value="XM_007676959.1"/>
</dbReference>
<dbReference type="AlphaFoldDB" id="M2MLT3"/>
<dbReference type="OrthoDB" id="9451547at2759"/>
<dbReference type="HOGENOM" id="CLU_1061679_0_0_1"/>
<accession>M2MLT3</accession>
<proteinExistence type="predicted"/>
<reference evidence="2 3" key="1">
    <citation type="journal article" date="2012" name="PLoS Pathog.">
        <title>Diverse lifestyles and strategies of plant pathogenesis encoded in the genomes of eighteen Dothideomycetes fungi.</title>
        <authorList>
            <person name="Ohm R.A."/>
            <person name="Feau N."/>
            <person name="Henrissat B."/>
            <person name="Schoch C.L."/>
            <person name="Horwitz B.A."/>
            <person name="Barry K.W."/>
            <person name="Condon B.J."/>
            <person name="Copeland A.C."/>
            <person name="Dhillon B."/>
            <person name="Glaser F."/>
            <person name="Hesse C.N."/>
            <person name="Kosti I."/>
            <person name="LaButti K."/>
            <person name="Lindquist E.A."/>
            <person name="Lucas S."/>
            <person name="Salamov A.A."/>
            <person name="Bradshaw R.E."/>
            <person name="Ciuffetti L."/>
            <person name="Hamelin R.C."/>
            <person name="Kema G.H.J."/>
            <person name="Lawrence C."/>
            <person name="Scott J.A."/>
            <person name="Spatafora J.W."/>
            <person name="Turgeon B.G."/>
            <person name="de Wit P.J.G.M."/>
            <person name="Zhong S."/>
            <person name="Goodwin S.B."/>
            <person name="Grigoriev I.V."/>
        </authorList>
    </citation>
    <scope>NUCLEOTIDE SEQUENCE [LARGE SCALE GENOMIC DNA]</scope>
    <source>
        <strain evidence="2 3">UAMH 10762</strain>
    </source>
</reference>
<evidence type="ECO:0000313" key="3">
    <source>
        <dbReference type="Proteomes" id="UP000011761"/>
    </source>
</evidence>